<feature type="transmembrane region" description="Helical" evidence="6">
    <location>
        <begin position="207"/>
        <end position="228"/>
    </location>
</feature>
<comment type="caution">
    <text evidence="7">The sequence shown here is derived from an EMBL/GenBank/DDBJ whole genome shotgun (WGS) entry which is preliminary data.</text>
</comment>
<evidence type="ECO:0000256" key="4">
    <source>
        <dbReference type="ARBA" id="ARBA00022989"/>
    </source>
</evidence>
<comment type="subcellular location">
    <subcellularLocation>
        <location evidence="1">Cell membrane</location>
        <topology evidence="1">Multi-pass membrane protein</topology>
    </subcellularLocation>
</comment>
<evidence type="ECO:0000256" key="5">
    <source>
        <dbReference type="ARBA" id="ARBA00023136"/>
    </source>
</evidence>
<feature type="non-terminal residue" evidence="7">
    <location>
        <position position="229"/>
    </location>
</feature>
<dbReference type="NCBIfam" id="TIGR00374">
    <property type="entry name" value="flippase-like domain"/>
    <property type="match status" value="1"/>
</dbReference>
<name>X0YCK2_9ZZZZ</name>
<accession>X0YCK2</accession>
<feature type="transmembrane region" description="Helical" evidence="6">
    <location>
        <begin position="175"/>
        <end position="195"/>
    </location>
</feature>
<dbReference type="PANTHER" id="PTHR37693:SF1">
    <property type="entry name" value="INTEGRAL MEMBRANE PROTEIN"/>
    <property type="match status" value="1"/>
</dbReference>
<feature type="transmembrane region" description="Helical" evidence="6">
    <location>
        <begin position="66"/>
        <end position="83"/>
    </location>
</feature>
<evidence type="ECO:0000256" key="2">
    <source>
        <dbReference type="ARBA" id="ARBA00022475"/>
    </source>
</evidence>
<sequence>LKVLSNSMDKHVNIGLWESTKIVIANLFLACITPSMAGGEPVRIHLLNKNGMSLGCSTAAVLGERLIDAIFILIMVPFAIFVFKDIQGIKNLSFISSFLLIGITIFILLLALFIYAILRPKKTKAFLIFINKKLRRFSKKKESESKVIKRISNEVDNFSRSIVCFAGEKTAIVKASILTFLFWSTGFIIPSIILLGLGLEPFFLESYAAQILLLVIIMMPTTPGSAGVA</sequence>
<dbReference type="Pfam" id="PF03706">
    <property type="entry name" value="LPG_synthase_TM"/>
    <property type="match status" value="1"/>
</dbReference>
<proteinExistence type="predicted"/>
<evidence type="ECO:0000256" key="1">
    <source>
        <dbReference type="ARBA" id="ARBA00004651"/>
    </source>
</evidence>
<dbReference type="InterPro" id="IPR022791">
    <property type="entry name" value="L-PG_synthase/AglD"/>
</dbReference>
<dbReference type="EMBL" id="BARS01052862">
    <property type="protein sequence ID" value="GAG46438.1"/>
    <property type="molecule type" value="Genomic_DNA"/>
</dbReference>
<reference evidence="7" key="1">
    <citation type="journal article" date="2014" name="Front. Microbiol.">
        <title>High frequency of phylogenetically diverse reductive dehalogenase-homologous genes in deep subseafloor sedimentary metagenomes.</title>
        <authorList>
            <person name="Kawai M."/>
            <person name="Futagami T."/>
            <person name="Toyoda A."/>
            <person name="Takaki Y."/>
            <person name="Nishi S."/>
            <person name="Hori S."/>
            <person name="Arai W."/>
            <person name="Tsubouchi T."/>
            <person name="Morono Y."/>
            <person name="Uchiyama I."/>
            <person name="Ito T."/>
            <person name="Fujiyama A."/>
            <person name="Inagaki F."/>
            <person name="Takami H."/>
        </authorList>
    </citation>
    <scope>NUCLEOTIDE SEQUENCE</scope>
    <source>
        <strain evidence="7">Expedition CK06-06</strain>
    </source>
</reference>
<dbReference type="AlphaFoldDB" id="X0YCK2"/>
<keyword evidence="3 6" id="KW-0812">Transmembrane</keyword>
<keyword evidence="2" id="KW-1003">Cell membrane</keyword>
<feature type="transmembrane region" description="Helical" evidence="6">
    <location>
        <begin position="95"/>
        <end position="118"/>
    </location>
</feature>
<evidence type="ECO:0000256" key="6">
    <source>
        <dbReference type="SAM" id="Phobius"/>
    </source>
</evidence>
<protein>
    <recommendedName>
        <fullName evidence="8">Flippase-like domain-containing protein</fullName>
    </recommendedName>
</protein>
<keyword evidence="5 6" id="KW-0472">Membrane</keyword>
<keyword evidence="4 6" id="KW-1133">Transmembrane helix</keyword>
<feature type="non-terminal residue" evidence="7">
    <location>
        <position position="1"/>
    </location>
</feature>
<organism evidence="7">
    <name type="scientific">marine sediment metagenome</name>
    <dbReference type="NCBI Taxonomy" id="412755"/>
    <lineage>
        <taxon>unclassified sequences</taxon>
        <taxon>metagenomes</taxon>
        <taxon>ecological metagenomes</taxon>
    </lineage>
</organism>
<dbReference type="PANTHER" id="PTHR37693">
    <property type="entry name" value="PHOSPHATIDYLGLYCEROL LYSYLTRANSFERASE"/>
    <property type="match status" value="1"/>
</dbReference>
<evidence type="ECO:0000256" key="3">
    <source>
        <dbReference type="ARBA" id="ARBA00022692"/>
    </source>
</evidence>
<dbReference type="GO" id="GO:0005886">
    <property type="term" value="C:plasma membrane"/>
    <property type="evidence" value="ECO:0007669"/>
    <property type="project" value="UniProtKB-SubCell"/>
</dbReference>
<gene>
    <name evidence="7" type="ORF">S01H1_78533</name>
</gene>
<evidence type="ECO:0000313" key="7">
    <source>
        <dbReference type="EMBL" id="GAG46438.1"/>
    </source>
</evidence>
<evidence type="ECO:0008006" key="8">
    <source>
        <dbReference type="Google" id="ProtNLM"/>
    </source>
</evidence>